<organism evidence="2 3">
    <name type="scientific">Cellvibrio polysaccharolyticus</name>
    <dbReference type="NCBI Taxonomy" id="2082724"/>
    <lineage>
        <taxon>Bacteria</taxon>
        <taxon>Pseudomonadati</taxon>
        <taxon>Pseudomonadota</taxon>
        <taxon>Gammaproteobacteria</taxon>
        <taxon>Cellvibrionales</taxon>
        <taxon>Cellvibrionaceae</taxon>
        <taxon>Cellvibrio</taxon>
    </lineage>
</organism>
<reference evidence="2" key="1">
    <citation type="submission" date="2018-07" db="EMBL/GenBank/DDBJ databases">
        <title>Genome assembly of strain Ka43.</title>
        <authorList>
            <person name="Kukolya J."/>
            <person name="Nagy I."/>
            <person name="Horvath B."/>
            <person name="Toth A."/>
        </authorList>
    </citation>
    <scope>NUCLEOTIDE SEQUENCE</scope>
    <source>
        <strain evidence="2">KB43</strain>
    </source>
</reference>
<dbReference type="RefSeq" id="WP_193912073.1">
    <property type="nucleotide sequence ID" value="NZ_PRDL01000001.1"/>
</dbReference>
<feature type="domain" description="DSBA-like thioredoxin" evidence="1">
    <location>
        <begin position="14"/>
        <end position="199"/>
    </location>
</feature>
<comment type="caution">
    <text evidence="2">The sequence shown here is derived from an EMBL/GenBank/DDBJ whole genome shotgun (WGS) entry which is preliminary data.</text>
</comment>
<dbReference type="Proteomes" id="UP000652567">
    <property type="component" value="Unassembled WGS sequence"/>
</dbReference>
<sequence>MALTPTPAILHYIFDPLCGWCYAAAPLVTAASAIPQLSLQLHAGGMLTGQNRKAITPAWRDYVIPHDQRIRELSGQPFGTAYFDGLLRDNSAVMDSEPPTIAILAAETLAQRGVEMLHRVQQAHYVEGQRVADQAVLWQLAGEIGLDVSTFTHHYQQLAGNAVQLHIKASRDLLGKVGGRGFPTFVLQINDRLRILDSSRFTGKPDAWREHLQAWLTTEIASTDQILNATAEKRS</sequence>
<proteinExistence type="predicted"/>
<dbReference type="Pfam" id="PF01323">
    <property type="entry name" value="DSBA"/>
    <property type="match status" value="1"/>
</dbReference>
<dbReference type="Gene3D" id="3.40.30.10">
    <property type="entry name" value="Glutaredoxin"/>
    <property type="match status" value="1"/>
</dbReference>
<dbReference type="CDD" id="cd03025">
    <property type="entry name" value="DsbA_FrnE_like"/>
    <property type="match status" value="1"/>
</dbReference>
<gene>
    <name evidence="2" type="ORF">C4F51_17785</name>
</gene>
<dbReference type="InterPro" id="IPR001853">
    <property type="entry name" value="DSBA-like_thioredoxin_dom"/>
</dbReference>
<dbReference type="AlphaFoldDB" id="A0A928V8U1"/>
<dbReference type="SUPFAM" id="SSF52833">
    <property type="entry name" value="Thioredoxin-like"/>
    <property type="match status" value="1"/>
</dbReference>
<name>A0A928V8U1_9GAMM</name>
<evidence type="ECO:0000313" key="3">
    <source>
        <dbReference type="Proteomes" id="UP000652567"/>
    </source>
</evidence>
<dbReference type="GO" id="GO:0016491">
    <property type="term" value="F:oxidoreductase activity"/>
    <property type="evidence" value="ECO:0007669"/>
    <property type="project" value="InterPro"/>
</dbReference>
<keyword evidence="3" id="KW-1185">Reference proteome</keyword>
<dbReference type="InterPro" id="IPR036249">
    <property type="entry name" value="Thioredoxin-like_sf"/>
</dbReference>
<evidence type="ECO:0000313" key="2">
    <source>
        <dbReference type="EMBL" id="MBE8719031.1"/>
    </source>
</evidence>
<evidence type="ECO:0000259" key="1">
    <source>
        <dbReference type="Pfam" id="PF01323"/>
    </source>
</evidence>
<accession>A0A928V8U1</accession>
<protein>
    <submittedName>
        <fullName evidence="2">DsbA family protein</fullName>
    </submittedName>
</protein>
<dbReference type="EMBL" id="PRDL01000001">
    <property type="protein sequence ID" value="MBE8719031.1"/>
    <property type="molecule type" value="Genomic_DNA"/>
</dbReference>